<dbReference type="Proteomes" id="UP001254832">
    <property type="component" value="Unassembled WGS sequence"/>
</dbReference>
<proteinExistence type="predicted"/>
<sequence length="48" mass="5797">MKEKLILDIRLLVPPKDERLCSFFGSFVLVTQIFNPMNKFYAWPHIHY</sequence>
<dbReference type="AlphaFoldDB" id="A0AAP5LP87"/>
<reference evidence="1" key="1">
    <citation type="submission" date="2023-07" db="EMBL/GenBank/DDBJ databases">
        <title>Sorghum-associated microbial communities from plants grown in Nebraska, USA.</title>
        <authorList>
            <person name="Schachtman D."/>
        </authorList>
    </citation>
    <scope>NUCLEOTIDE SEQUENCE</scope>
    <source>
        <strain evidence="1">BE80</strain>
    </source>
</reference>
<evidence type="ECO:0000313" key="1">
    <source>
        <dbReference type="EMBL" id="MDR6724263.1"/>
    </source>
</evidence>
<gene>
    <name evidence="1" type="ORF">J2W91_002731</name>
</gene>
<organism evidence="1 2">
    <name type="scientific">Paenibacillus amylolyticus</name>
    <dbReference type="NCBI Taxonomy" id="1451"/>
    <lineage>
        <taxon>Bacteria</taxon>
        <taxon>Bacillati</taxon>
        <taxon>Bacillota</taxon>
        <taxon>Bacilli</taxon>
        <taxon>Bacillales</taxon>
        <taxon>Paenibacillaceae</taxon>
        <taxon>Paenibacillus</taxon>
    </lineage>
</organism>
<accession>A0AAP5LP87</accession>
<evidence type="ECO:0000313" key="2">
    <source>
        <dbReference type="Proteomes" id="UP001254832"/>
    </source>
</evidence>
<name>A0AAP5LP87_PAEAM</name>
<protein>
    <submittedName>
        <fullName evidence="1">Uncharacterized protein</fullName>
    </submittedName>
</protein>
<comment type="caution">
    <text evidence="1">The sequence shown here is derived from an EMBL/GenBank/DDBJ whole genome shotgun (WGS) entry which is preliminary data.</text>
</comment>
<dbReference type="EMBL" id="JAVDTR010000007">
    <property type="protein sequence ID" value="MDR6724263.1"/>
    <property type="molecule type" value="Genomic_DNA"/>
</dbReference>